<feature type="domain" description="RRM" evidence="7">
    <location>
        <begin position="884"/>
        <end position="991"/>
    </location>
</feature>
<feature type="compositionally biased region" description="Basic and acidic residues" evidence="6">
    <location>
        <begin position="1000"/>
        <end position="1026"/>
    </location>
</feature>
<gene>
    <name evidence="8" type="ORF">AXG93_412s1230</name>
</gene>
<evidence type="ECO:0000256" key="6">
    <source>
        <dbReference type="SAM" id="MobiDB-lite"/>
    </source>
</evidence>
<keyword evidence="2" id="KW-0677">Repeat</keyword>
<comment type="subcellular location">
    <subcellularLocation>
        <location evidence="1">Nucleus</location>
    </subcellularLocation>
</comment>
<name>A0A176VMV3_MARPO</name>
<feature type="domain" description="RRM" evidence="7">
    <location>
        <begin position="429"/>
        <end position="506"/>
    </location>
</feature>
<dbReference type="PANTHER" id="PTHR48039:SF5">
    <property type="entry name" value="RNA-BINDING PROTEIN 28"/>
    <property type="match status" value="1"/>
</dbReference>
<feature type="region of interest" description="Disordered" evidence="6">
    <location>
        <begin position="600"/>
        <end position="635"/>
    </location>
</feature>
<dbReference type="PANTHER" id="PTHR48039">
    <property type="entry name" value="RNA-BINDING MOTIF PROTEIN 14B"/>
    <property type="match status" value="1"/>
</dbReference>
<feature type="compositionally biased region" description="Basic residues" evidence="6">
    <location>
        <begin position="292"/>
        <end position="302"/>
    </location>
</feature>
<dbReference type="SMART" id="SM00361">
    <property type="entry name" value="RRM_1"/>
    <property type="match status" value="2"/>
</dbReference>
<sequence length="1242" mass="135985">MTDEYDVRLDAKTEDEELGTGRVRISTATAAEISGLPSLESFSKFLPSAIGAVMDSCSNVEIPPFTRGCVVELGDFDHELVKKLYPRVPMGGNRGKERSAGAGEAKSLGPASVEDSDLHTVFVRNLPFFLTDSQLEDIFSEVGPVRHCFTIKEKGSDQHRGFGFVQFAVAEDAHRAVQEKNGASLQGRNIKVEIAKRRAPLDQRRPPKPDPPPNNESNTVDQQQDPKLDSGKTEQKKRKSSEVQVTSPADKGSTEQPESKKIKPDGEPKVRVQKAEQKKEEDVVPVPDEPKKGKKEKKGHKEKRSDGKAQVAVSDAETKEQEEQQGSAKQRPARTVVVGGLLNTEMFEAVLAVAKTVGPVESIQRTFSEIELHSRGLAKDGCKPRAAAIVFLSVKAANQAVAALHTKSIGGGVVWARQLGGEGSKLKSLRLIVRNLPFQITESQLRDIFTPVGFLWEVTIPRKPDGTCKGFAFVGFINRSDAEKAIKAVNGTSIGKRPVAVDWAVGKKEYETAISTAKTPVIPDLDDGDTTASDSEDEMDEELDDEVELPSVANEVTAEADKKSKKKSITKEEETAKTEVADKKLKKQKLVREEAAVEEEGDMEVSVADKKTRRNKLATEEAEKQVSLDEMEKRKHAQLENMDRSEEMDMMKKILNKVVSTLHETGPPTLDDDEEEEAEEIITPVTSKVKSAHKEVVESVEANGKPSKAKKAVEPAVSEKDEDQNTFGRTVFIRNLPMDAKVPELRKMFSDFGVVKSLRMVLHPVTLRPKGTAFLEYSSKEAAEAAIAAASTNGVDMNGLMVKGRVINVSLAVDRDTARDIAKDASKKKDEEDRRNLALAKEGFIQEGTAAAEGVSKKDLQKRQMLEYEKSTKLRSPNFHVSRTRLSVHNVPKGFTEKALKKLFIEAVKSRASKQQPVIKQVKILRDEETGKARGTAFVEFTEHQHALVALRVLNNNPGTFTAENRPIVEFAVENSLILRKRAVQLEKSKSMQAAPIKQNVEERQKTADNVKKGRKSRRDEPDGKGGRGGQVEGGEIPTKSGGAKKREKKRESGKEKSVEAEGVSQDQPASTAGRKRKRDKKDALTGMAGDAGLDKKASMQAGQARPTKAGIAGQKLKGKAMNGGKDGPAMKDKLAKLAVSGKLTKSKQSKQPAGSKQSQSAKGGPAKKFASQQIQEIDEASLREKKRLKMLTKAKASESKLDKLVTEYRTKYFSDGPTSKSKTKSTGGTAGTVGDFRRWFD</sequence>
<evidence type="ECO:0000256" key="1">
    <source>
        <dbReference type="ARBA" id="ARBA00004123"/>
    </source>
</evidence>
<dbReference type="CDD" id="cd12416">
    <property type="entry name" value="RRM4_RBM28_like"/>
    <property type="match status" value="1"/>
</dbReference>
<feature type="compositionally biased region" description="Basic and acidic residues" evidence="6">
    <location>
        <begin position="224"/>
        <end position="234"/>
    </location>
</feature>
<feature type="region of interest" description="Disordered" evidence="6">
    <location>
        <begin position="698"/>
        <end position="722"/>
    </location>
</feature>
<evidence type="ECO:0000259" key="7">
    <source>
        <dbReference type="PROSITE" id="PS50102"/>
    </source>
</evidence>
<feature type="region of interest" description="Disordered" evidence="6">
    <location>
        <begin position="520"/>
        <end position="581"/>
    </location>
</feature>
<proteinExistence type="predicted"/>
<feature type="compositionally biased region" description="Basic and acidic residues" evidence="6">
    <location>
        <begin position="194"/>
        <end position="208"/>
    </location>
</feature>
<dbReference type="SUPFAM" id="SSF54928">
    <property type="entry name" value="RNA-binding domain, RBD"/>
    <property type="match status" value="4"/>
</dbReference>
<dbReference type="CDD" id="cd12413">
    <property type="entry name" value="RRM1_RBM28_like"/>
    <property type="match status" value="1"/>
</dbReference>
<feature type="domain" description="RRM" evidence="7">
    <location>
        <begin position="119"/>
        <end position="197"/>
    </location>
</feature>
<feature type="region of interest" description="Disordered" evidence="6">
    <location>
        <begin position="91"/>
        <end position="111"/>
    </location>
</feature>
<protein>
    <recommendedName>
        <fullName evidence="7">RRM domain-containing protein</fullName>
    </recommendedName>
</protein>
<keyword evidence="9" id="KW-1185">Reference proteome</keyword>
<feature type="compositionally biased region" description="Low complexity" evidence="6">
    <location>
        <begin position="1219"/>
        <end position="1228"/>
    </location>
</feature>
<feature type="region of interest" description="Disordered" evidence="6">
    <location>
        <begin position="1216"/>
        <end position="1242"/>
    </location>
</feature>
<feature type="region of interest" description="Disordered" evidence="6">
    <location>
        <begin position="194"/>
        <end position="332"/>
    </location>
</feature>
<evidence type="ECO:0000256" key="3">
    <source>
        <dbReference type="ARBA" id="ARBA00022884"/>
    </source>
</evidence>
<evidence type="ECO:0000313" key="9">
    <source>
        <dbReference type="Proteomes" id="UP000077202"/>
    </source>
</evidence>
<dbReference type="SMART" id="SM00360">
    <property type="entry name" value="RRM"/>
    <property type="match status" value="4"/>
</dbReference>
<dbReference type="FunFam" id="3.30.70.330:FF:000182">
    <property type="entry name" value="RNA-binding motif protein 28"/>
    <property type="match status" value="1"/>
</dbReference>
<dbReference type="Gene3D" id="3.30.70.330">
    <property type="match status" value="5"/>
</dbReference>
<keyword evidence="4" id="KW-0539">Nucleus</keyword>
<reference evidence="8" key="1">
    <citation type="submission" date="2016-03" db="EMBL/GenBank/DDBJ databases">
        <title>Mechanisms controlling the formation of the plant cell surface in tip-growing cells are functionally conserved among land plants.</title>
        <authorList>
            <person name="Honkanen S."/>
            <person name="Jones V.A."/>
            <person name="Morieri G."/>
            <person name="Champion C."/>
            <person name="Hetherington A.J."/>
            <person name="Kelly S."/>
            <person name="Saint-Marcoux D."/>
            <person name="Proust H."/>
            <person name="Prescott H."/>
            <person name="Dolan L."/>
        </authorList>
    </citation>
    <scope>NUCLEOTIDE SEQUENCE [LARGE SCALE GENOMIC DNA]</scope>
    <source>
        <tissue evidence="8">Whole gametophyte</tissue>
    </source>
</reference>
<dbReference type="InterPro" id="IPR003954">
    <property type="entry name" value="RRM_euk-type"/>
</dbReference>
<feature type="compositionally biased region" description="Basic and acidic residues" evidence="6">
    <location>
        <begin position="569"/>
        <end position="581"/>
    </location>
</feature>
<feature type="compositionally biased region" description="Basic and acidic residues" evidence="6">
    <location>
        <begin position="257"/>
        <end position="282"/>
    </location>
</feature>
<feature type="compositionally biased region" description="Polar residues" evidence="6">
    <location>
        <begin position="1150"/>
        <end position="1162"/>
    </location>
</feature>
<keyword evidence="3 5" id="KW-0694">RNA-binding</keyword>
<comment type="caution">
    <text evidence="8">The sequence shown here is derived from an EMBL/GenBank/DDBJ whole genome shotgun (WGS) entry which is preliminary data.</text>
</comment>
<evidence type="ECO:0000256" key="5">
    <source>
        <dbReference type="PROSITE-ProRule" id="PRU00176"/>
    </source>
</evidence>
<dbReference type="InterPro" id="IPR012677">
    <property type="entry name" value="Nucleotide-bd_a/b_plait_sf"/>
</dbReference>
<dbReference type="CDD" id="cd12414">
    <property type="entry name" value="RRM2_RBM28_like"/>
    <property type="match status" value="1"/>
</dbReference>
<feature type="domain" description="RRM" evidence="7">
    <location>
        <begin position="729"/>
        <end position="814"/>
    </location>
</feature>
<dbReference type="InterPro" id="IPR000504">
    <property type="entry name" value="RRM_dom"/>
</dbReference>
<dbReference type="Proteomes" id="UP000077202">
    <property type="component" value="Unassembled WGS sequence"/>
</dbReference>
<feature type="compositionally biased region" description="Basic and acidic residues" evidence="6">
    <location>
        <begin position="1050"/>
        <end position="1060"/>
    </location>
</feature>
<feature type="region of interest" description="Disordered" evidence="6">
    <location>
        <begin position="988"/>
        <end position="1185"/>
    </location>
</feature>
<dbReference type="GO" id="GO:0005634">
    <property type="term" value="C:nucleus"/>
    <property type="evidence" value="ECO:0007669"/>
    <property type="project" value="UniProtKB-SubCell"/>
</dbReference>
<evidence type="ECO:0000313" key="8">
    <source>
        <dbReference type="EMBL" id="OAE22234.1"/>
    </source>
</evidence>
<dbReference type="EMBL" id="LVLJ01003247">
    <property type="protein sequence ID" value="OAE22234.1"/>
    <property type="molecule type" value="Genomic_DNA"/>
</dbReference>
<dbReference type="GO" id="GO:0003729">
    <property type="term" value="F:mRNA binding"/>
    <property type="evidence" value="ECO:0007669"/>
    <property type="project" value="TreeGrafter"/>
</dbReference>
<dbReference type="PROSITE" id="PS50102">
    <property type="entry name" value="RRM"/>
    <property type="match status" value="4"/>
</dbReference>
<accession>A0A176VMV3</accession>
<organism evidence="8 9">
    <name type="scientific">Marchantia polymorpha subsp. ruderalis</name>
    <dbReference type="NCBI Taxonomy" id="1480154"/>
    <lineage>
        <taxon>Eukaryota</taxon>
        <taxon>Viridiplantae</taxon>
        <taxon>Streptophyta</taxon>
        <taxon>Embryophyta</taxon>
        <taxon>Marchantiophyta</taxon>
        <taxon>Marchantiopsida</taxon>
        <taxon>Marchantiidae</taxon>
        <taxon>Marchantiales</taxon>
        <taxon>Marchantiaceae</taxon>
        <taxon>Marchantia</taxon>
    </lineage>
</organism>
<evidence type="ECO:0000256" key="2">
    <source>
        <dbReference type="ARBA" id="ARBA00022737"/>
    </source>
</evidence>
<dbReference type="AlphaFoldDB" id="A0A176VMV3"/>
<feature type="compositionally biased region" description="Acidic residues" evidence="6">
    <location>
        <begin position="524"/>
        <end position="548"/>
    </location>
</feature>
<dbReference type="InterPro" id="IPR051945">
    <property type="entry name" value="RRM_MRD1_RNA_proc_ribogen"/>
</dbReference>
<evidence type="ECO:0000256" key="4">
    <source>
        <dbReference type="ARBA" id="ARBA00023242"/>
    </source>
</evidence>
<feature type="compositionally biased region" description="Basic and acidic residues" evidence="6">
    <location>
        <begin position="617"/>
        <end position="635"/>
    </location>
</feature>
<dbReference type="Pfam" id="PF00076">
    <property type="entry name" value="RRM_1"/>
    <property type="match status" value="4"/>
</dbReference>
<dbReference type="InterPro" id="IPR035979">
    <property type="entry name" value="RBD_domain_sf"/>
</dbReference>